<dbReference type="EMBL" id="VSRR010112212">
    <property type="protein sequence ID" value="MPC97965.1"/>
    <property type="molecule type" value="Genomic_DNA"/>
</dbReference>
<proteinExistence type="predicted"/>
<keyword evidence="2" id="KW-1185">Reference proteome</keyword>
<dbReference type="Proteomes" id="UP000324222">
    <property type="component" value="Unassembled WGS sequence"/>
</dbReference>
<gene>
    <name evidence="1" type="ORF">E2C01_093312</name>
</gene>
<reference evidence="1 2" key="1">
    <citation type="submission" date="2019-05" db="EMBL/GenBank/DDBJ databases">
        <title>Another draft genome of Portunus trituberculatus and its Hox gene families provides insights of decapod evolution.</title>
        <authorList>
            <person name="Jeong J.-H."/>
            <person name="Song I."/>
            <person name="Kim S."/>
            <person name="Choi T."/>
            <person name="Kim D."/>
            <person name="Ryu S."/>
            <person name="Kim W."/>
        </authorList>
    </citation>
    <scope>NUCLEOTIDE SEQUENCE [LARGE SCALE GENOMIC DNA]</scope>
    <source>
        <tissue evidence="1">Muscle</tissue>
    </source>
</reference>
<sequence>MHLTDWPFVHIHMNNMRSTTHVFMMDGRVSIISRFEHPQIL</sequence>
<evidence type="ECO:0000313" key="2">
    <source>
        <dbReference type="Proteomes" id="UP000324222"/>
    </source>
</evidence>
<name>A0A5B7JTN0_PORTR</name>
<dbReference type="AlphaFoldDB" id="A0A5B7JTN0"/>
<protein>
    <submittedName>
        <fullName evidence="1">Uncharacterized protein</fullName>
    </submittedName>
</protein>
<evidence type="ECO:0000313" key="1">
    <source>
        <dbReference type="EMBL" id="MPC97965.1"/>
    </source>
</evidence>
<organism evidence="1 2">
    <name type="scientific">Portunus trituberculatus</name>
    <name type="common">Swimming crab</name>
    <name type="synonym">Neptunus trituberculatus</name>
    <dbReference type="NCBI Taxonomy" id="210409"/>
    <lineage>
        <taxon>Eukaryota</taxon>
        <taxon>Metazoa</taxon>
        <taxon>Ecdysozoa</taxon>
        <taxon>Arthropoda</taxon>
        <taxon>Crustacea</taxon>
        <taxon>Multicrustacea</taxon>
        <taxon>Malacostraca</taxon>
        <taxon>Eumalacostraca</taxon>
        <taxon>Eucarida</taxon>
        <taxon>Decapoda</taxon>
        <taxon>Pleocyemata</taxon>
        <taxon>Brachyura</taxon>
        <taxon>Eubrachyura</taxon>
        <taxon>Portunoidea</taxon>
        <taxon>Portunidae</taxon>
        <taxon>Portuninae</taxon>
        <taxon>Portunus</taxon>
    </lineage>
</organism>
<accession>A0A5B7JTN0</accession>
<comment type="caution">
    <text evidence="1">The sequence shown here is derived from an EMBL/GenBank/DDBJ whole genome shotgun (WGS) entry which is preliminary data.</text>
</comment>